<dbReference type="InterPro" id="IPR003137">
    <property type="entry name" value="PA_domain"/>
</dbReference>
<feature type="chain" id="PRO_5047343734" evidence="1">
    <location>
        <begin position="30"/>
        <end position="311"/>
    </location>
</feature>
<accession>A0ABW2H6A0</accession>
<dbReference type="SUPFAM" id="SSF52025">
    <property type="entry name" value="PA domain"/>
    <property type="match status" value="1"/>
</dbReference>
<dbReference type="RefSeq" id="WP_376810221.1">
    <property type="nucleotide sequence ID" value="NZ_JBHTAC010000058.1"/>
</dbReference>
<dbReference type="InterPro" id="IPR046450">
    <property type="entry name" value="PA_dom_sf"/>
</dbReference>
<evidence type="ECO:0000256" key="1">
    <source>
        <dbReference type="SAM" id="SignalP"/>
    </source>
</evidence>
<protein>
    <submittedName>
        <fullName evidence="4">PA domain-containing protein</fullName>
    </submittedName>
</protein>
<reference evidence="5" key="1">
    <citation type="journal article" date="2019" name="Int. J. Syst. Evol. Microbiol.">
        <title>The Global Catalogue of Microorganisms (GCM) 10K type strain sequencing project: providing services to taxonomists for standard genome sequencing and annotation.</title>
        <authorList>
            <consortium name="The Broad Institute Genomics Platform"/>
            <consortium name="The Broad Institute Genome Sequencing Center for Infectious Disease"/>
            <person name="Wu L."/>
            <person name="Ma J."/>
        </authorList>
    </citation>
    <scope>NUCLEOTIDE SEQUENCE [LARGE SCALE GENOMIC DNA]</scope>
    <source>
        <strain evidence="5">CGMCC 1.9106</strain>
    </source>
</reference>
<comment type="caution">
    <text evidence="4">The sequence shown here is derived from an EMBL/GenBank/DDBJ whole genome shotgun (WGS) entry which is preliminary data.</text>
</comment>
<name>A0ABW2H6A0_9ACTN</name>
<feature type="domain" description="Peptidase M28" evidence="3">
    <location>
        <begin position="254"/>
        <end position="304"/>
    </location>
</feature>
<organism evidence="4 5">
    <name type="scientific">Catellatospora aurea</name>
    <dbReference type="NCBI Taxonomy" id="1337874"/>
    <lineage>
        <taxon>Bacteria</taxon>
        <taxon>Bacillati</taxon>
        <taxon>Actinomycetota</taxon>
        <taxon>Actinomycetes</taxon>
        <taxon>Micromonosporales</taxon>
        <taxon>Micromonosporaceae</taxon>
        <taxon>Catellatospora</taxon>
    </lineage>
</organism>
<feature type="domain" description="PA" evidence="2">
    <location>
        <begin position="142"/>
        <end position="231"/>
    </location>
</feature>
<dbReference type="PANTHER" id="PTHR12147:SF26">
    <property type="entry name" value="PEPTIDASE M28 DOMAIN-CONTAINING PROTEIN"/>
    <property type="match status" value="1"/>
</dbReference>
<dbReference type="EMBL" id="JBHTAC010000058">
    <property type="protein sequence ID" value="MFC7247496.1"/>
    <property type="molecule type" value="Genomic_DNA"/>
</dbReference>
<evidence type="ECO:0000259" key="2">
    <source>
        <dbReference type="Pfam" id="PF02225"/>
    </source>
</evidence>
<feature type="signal peptide" evidence="1">
    <location>
        <begin position="1"/>
        <end position="29"/>
    </location>
</feature>
<evidence type="ECO:0000259" key="3">
    <source>
        <dbReference type="Pfam" id="PF04389"/>
    </source>
</evidence>
<dbReference type="Pfam" id="PF02225">
    <property type="entry name" value="PA"/>
    <property type="match status" value="1"/>
</dbReference>
<evidence type="ECO:0000313" key="5">
    <source>
        <dbReference type="Proteomes" id="UP001596392"/>
    </source>
</evidence>
<keyword evidence="1" id="KW-0732">Signal</keyword>
<proteinExistence type="predicted"/>
<keyword evidence="5" id="KW-1185">Reference proteome</keyword>
<dbReference type="Gene3D" id="3.50.30.30">
    <property type="match status" value="1"/>
</dbReference>
<dbReference type="SUPFAM" id="SSF53187">
    <property type="entry name" value="Zn-dependent exopeptidases"/>
    <property type="match status" value="1"/>
</dbReference>
<sequence length="311" mass="32218">MRHRTYRGLAATVAVALVIPLVSAVPASAGPEPGKFANSAALPLVKRHLQKLQEIADANGGTRSSGTPGYDRSVDYVADKLRGAGYQVTLQQFEFPFFRELERPGLSRVYPNPKTYVEDADFLTMEFSGSGDVTGTIQGVDLVLPPTPVPSSTSGCESSDFAGFISGNVALLQRGTCDYRDKVSNAKAAGASAVIIFNEGQPGRDGVLFGSVSVPADIPVVGTAFAVGQELAAAGTVARVQTATEGDPQRVTHNVIADHPFGDPDKVVALGAHLDSDIAGPGIQDNGSGVGAVLEAALQLASQRTTNLGLS</sequence>
<dbReference type="Gene3D" id="3.40.630.10">
    <property type="entry name" value="Zn peptidases"/>
    <property type="match status" value="1"/>
</dbReference>
<dbReference type="InterPro" id="IPR045175">
    <property type="entry name" value="M28_fam"/>
</dbReference>
<dbReference type="Proteomes" id="UP001596392">
    <property type="component" value="Unassembled WGS sequence"/>
</dbReference>
<dbReference type="PANTHER" id="PTHR12147">
    <property type="entry name" value="METALLOPEPTIDASE M28 FAMILY MEMBER"/>
    <property type="match status" value="1"/>
</dbReference>
<dbReference type="InterPro" id="IPR007484">
    <property type="entry name" value="Peptidase_M28"/>
</dbReference>
<dbReference type="Pfam" id="PF04389">
    <property type="entry name" value="Peptidase_M28"/>
    <property type="match status" value="1"/>
</dbReference>
<gene>
    <name evidence="4" type="ORF">ACFQO7_33970</name>
</gene>
<evidence type="ECO:0000313" key="4">
    <source>
        <dbReference type="EMBL" id="MFC7247496.1"/>
    </source>
</evidence>